<dbReference type="InterPro" id="IPR015422">
    <property type="entry name" value="PyrdxlP-dep_Trfase_small"/>
</dbReference>
<dbReference type="SUPFAM" id="SSF53383">
    <property type="entry name" value="PLP-dependent transferases"/>
    <property type="match status" value="1"/>
</dbReference>
<dbReference type="AlphaFoldDB" id="A0A088FCK3"/>
<keyword evidence="1" id="KW-0808">Transferase</keyword>
<dbReference type="GO" id="GO:0008483">
    <property type="term" value="F:transaminase activity"/>
    <property type="evidence" value="ECO:0007669"/>
    <property type="project" value="UniProtKB-KW"/>
</dbReference>
<dbReference type="EMBL" id="KM433674">
    <property type="protein sequence ID" value="AIM41340.1"/>
    <property type="molecule type" value="Genomic_DNA"/>
</dbReference>
<gene>
    <name evidence="1" type="ORF">Mcas_0745</name>
</gene>
<reference evidence="1" key="1">
    <citation type="journal article" date="2014" name="ISME J.">
        <title>Genomic insights into the uncultured genus 'Candidatus Magnetobacterium' in the phylum Nitrospirae.</title>
        <authorList>
            <person name="Lin W."/>
            <person name="Deng A."/>
            <person name="Wang Z."/>
            <person name="Li Y."/>
            <person name="Wen T."/>
            <person name="Wu L.F."/>
            <person name="Wu M."/>
            <person name="Pan Y."/>
        </authorList>
    </citation>
    <scope>NUCLEOTIDE SEQUENCE</scope>
    <source>
        <strain evidence="1">MYR-1</strain>
    </source>
</reference>
<evidence type="ECO:0000313" key="1">
    <source>
        <dbReference type="EMBL" id="AIM41340.1"/>
    </source>
</evidence>
<name>A0A088FCK3_9BACT</name>
<dbReference type="InterPro" id="IPR015424">
    <property type="entry name" value="PyrdxlP-dep_Trfase"/>
</dbReference>
<accession>A0A088FCK3</accession>
<organism evidence="1">
    <name type="scientific">Candidatus Magnetobacterium casense</name>
    <dbReference type="NCBI Taxonomy" id="1455061"/>
    <lineage>
        <taxon>Bacteria</taxon>
        <taxon>Pseudomonadati</taxon>
        <taxon>Nitrospirota</taxon>
        <taxon>Thermodesulfovibrionia</taxon>
        <taxon>Thermodesulfovibrionales</taxon>
        <taxon>Candidatus Magnetobacteriaceae</taxon>
        <taxon>Candidatus Magnetobacterium</taxon>
    </lineage>
</organism>
<protein>
    <submittedName>
        <fullName evidence="1">Putative aminotransferase</fullName>
    </submittedName>
</protein>
<dbReference type="Gene3D" id="3.90.1150.10">
    <property type="entry name" value="Aspartate Aminotransferase, domain 1"/>
    <property type="match status" value="1"/>
</dbReference>
<sequence>MHKSGQSHLTVPVIIGNSIRTLKLSNALFDRELLVIPILFPSVSENATKLRFFIMVNHTEEQICQSS</sequence>
<keyword evidence="1" id="KW-0032">Aminotransferase</keyword>
<proteinExistence type="predicted"/>